<dbReference type="GO" id="GO:0005737">
    <property type="term" value="C:cytoplasm"/>
    <property type="evidence" value="ECO:0007669"/>
    <property type="project" value="UniProtKB-SubCell"/>
</dbReference>
<evidence type="ECO:0000256" key="7">
    <source>
        <dbReference type="ARBA" id="ARBA00022679"/>
    </source>
</evidence>
<evidence type="ECO:0000256" key="11">
    <source>
        <dbReference type="ARBA" id="ARBA00031350"/>
    </source>
</evidence>
<dbReference type="EMBL" id="QQNA01000204">
    <property type="protein sequence ID" value="RDG35679.1"/>
    <property type="molecule type" value="Genomic_DNA"/>
</dbReference>
<comment type="subcellular location">
    <subcellularLocation>
        <location evidence="1">Cytoplasm</location>
    </subcellularLocation>
</comment>
<evidence type="ECO:0000256" key="2">
    <source>
        <dbReference type="ARBA" id="ARBA00005369"/>
    </source>
</evidence>
<dbReference type="AlphaFoldDB" id="A0A370B5P5"/>
<dbReference type="GO" id="GO:0032259">
    <property type="term" value="P:methylation"/>
    <property type="evidence" value="ECO:0007669"/>
    <property type="project" value="UniProtKB-KW"/>
</dbReference>
<dbReference type="InterPro" id="IPR029063">
    <property type="entry name" value="SAM-dependent_MTases_sf"/>
</dbReference>
<keyword evidence="7 12" id="KW-0808">Transferase</keyword>
<name>A0A370B5P5_9ACTN</name>
<gene>
    <name evidence="12" type="ORF">DVH02_24025</name>
</gene>
<evidence type="ECO:0000256" key="9">
    <source>
        <dbReference type="ARBA" id="ARBA00030757"/>
    </source>
</evidence>
<dbReference type="Gene3D" id="3.40.50.150">
    <property type="entry name" value="Vaccinia Virus protein VP39"/>
    <property type="match status" value="1"/>
</dbReference>
<dbReference type="SUPFAM" id="SSF53335">
    <property type="entry name" value="S-adenosyl-L-methionine-dependent methyltransferases"/>
    <property type="match status" value="1"/>
</dbReference>
<keyword evidence="13" id="KW-1185">Reference proteome</keyword>
<dbReference type="EC" id="2.1.1.77" evidence="3"/>
<keyword evidence="8" id="KW-0949">S-adenosyl-L-methionine</keyword>
<dbReference type="Proteomes" id="UP000253741">
    <property type="component" value="Unassembled WGS sequence"/>
</dbReference>
<organism evidence="12 13">
    <name type="scientific">Streptomyces corynorhini</name>
    <dbReference type="NCBI Taxonomy" id="2282652"/>
    <lineage>
        <taxon>Bacteria</taxon>
        <taxon>Bacillati</taxon>
        <taxon>Actinomycetota</taxon>
        <taxon>Actinomycetes</taxon>
        <taxon>Kitasatosporales</taxon>
        <taxon>Streptomycetaceae</taxon>
        <taxon>Streptomyces</taxon>
    </lineage>
</organism>
<accession>A0A370B5P5</accession>
<protein>
    <recommendedName>
        <fullName evidence="4">Protein-L-isoaspartate O-methyltransferase</fullName>
        <ecNumber evidence="3">2.1.1.77</ecNumber>
    </recommendedName>
    <alternativeName>
        <fullName evidence="11">L-isoaspartyl protein carboxyl methyltransferase</fullName>
    </alternativeName>
    <alternativeName>
        <fullName evidence="9">Protein L-isoaspartyl methyltransferase</fullName>
    </alternativeName>
    <alternativeName>
        <fullName evidence="10">Protein-beta-aspartate methyltransferase</fullName>
    </alternativeName>
</protein>
<dbReference type="PANTHER" id="PTHR11579:SF0">
    <property type="entry name" value="PROTEIN-L-ISOASPARTATE(D-ASPARTATE) O-METHYLTRANSFERASE"/>
    <property type="match status" value="1"/>
</dbReference>
<evidence type="ECO:0000256" key="1">
    <source>
        <dbReference type="ARBA" id="ARBA00004496"/>
    </source>
</evidence>
<evidence type="ECO:0000256" key="5">
    <source>
        <dbReference type="ARBA" id="ARBA00022490"/>
    </source>
</evidence>
<evidence type="ECO:0000256" key="10">
    <source>
        <dbReference type="ARBA" id="ARBA00031323"/>
    </source>
</evidence>
<dbReference type="InterPro" id="IPR000682">
    <property type="entry name" value="PCMT"/>
</dbReference>
<dbReference type="PANTHER" id="PTHR11579">
    <property type="entry name" value="PROTEIN-L-ISOASPARTATE O-METHYLTRANSFERASE"/>
    <property type="match status" value="1"/>
</dbReference>
<keyword evidence="6 12" id="KW-0489">Methyltransferase</keyword>
<dbReference type="Pfam" id="PF01135">
    <property type="entry name" value="PCMT"/>
    <property type="match status" value="1"/>
</dbReference>
<comment type="similarity">
    <text evidence="2">Belongs to the methyltransferase superfamily. L-isoaspartyl/D-aspartyl protein methyltransferase family.</text>
</comment>
<dbReference type="GO" id="GO:0004719">
    <property type="term" value="F:protein-L-isoaspartate (D-aspartate) O-methyltransferase activity"/>
    <property type="evidence" value="ECO:0007669"/>
    <property type="project" value="UniProtKB-EC"/>
</dbReference>
<dbReference type="OrthoDB" id="5143400at2"/>
<proteinExistence type="inferred from homology"/>
<reference evidence="12 13" key="1">
    <citation type="submission" date="2018-07" db="EMBL/GenBank/DDBJ databases">
        <title>Streptomyces species from bats.</title>
        <authorList>
            <person name="Dunlap C."/>
        </authorList>
    </citation>
    <scope>NUCLEOTIDE SEQUENCE [LARGE SCALE GENOMIC DNA]</scope>
    <source>
        <strain evidence="12 13">AC230</strain>
    </source>
</reference>
<sequence>MRSVPRELFLPDLIEAEGRLISRGESPDAWLAAVYDDLPLITQVNDGRSLPEGAYQLPTASSSMPTVMLEMLDLLAVQKGQRVLELGAATGYNAAWLAHGVGSSGAVTTLDIDPVLVEQAAKNLTAAGLAARVVCGLGEAGLPEAAPYDRVIATYTVPAIPYAWIEQAPAGRIVAPWGGSFFSHSFAVLDVADGEAHGGFTGYPAFMRSRHGRPDRGYLVDFLHHRDKAVTSRTVLSPLAFDGDGDALFFIGLDLPDAWYLRADADDDSGEATFSIFADDRTSWAAADYVPDADDYVITQYGPRSLWDEAERSYRTWERRGRPERDRAGLSVTPDGQNVWLDAPENVVFRQSSQDTS</sequence>
<comment type="caution">
    <text evidence="12">The sequence shown here is derived from an EMBL/GenBank/DDBJ whole genome shotgun (WGS) entry which is preliminary data.</text>
</comment>
<dbReference type="CDD" id="cd02440">
    <property type="entry name" value="AdoMet_MTases"/>
    <property type="match status" value="1"/>
</dbReference>
<evidence type="ECO:0000256" key="4">
    <source>
        <dbReference type="ARBA" id="ARBA00013346"/>
    </source>
</evidence>
<evidence type="ECO:0000313" key="12">
    <source>
        <dbReference type="EMBL" id="RDG35679.1"/>
    </source>
</evidence>
<evidence type="ECO:0000256" key="3">
    <source>
        <dbReference type="ARBA" id="ARBA00011890"/>
    </source>
</evidence>
<evidence type="ECO:0000313" key="13">
    <source>
        <dbReference type="Proteomes" id="UP000253741"/>
    </source>
</evidence>
<evidence type="ECO:0000256" key="6">
    <source>
        <dbReference type="ARBA" id="ARBA00022603"/>
    </source>
</evidence>
<keyword evidence="5" id="KW-0963">Cytoplasm</keyword>
<evidence type="ECO:0000256" key="8">
    <source>
        <dbReference type="ARBA" id="ARBA00022691"/>
    </source>
</evidence>